<dbReference type="FunCoup" id="A5DTI4">
    <property type="interactions" value="530"/>
</dbReference>
<sequence>MILLIPSFIFKIYATSFLLWVLFTTSIPQTLIKYTNAQIQNHKFVGKHYPQTSITVPKQLVTLHKVTNSTVYFLIAHPDDEVMFFAPSILELSKPHYGNTVQILCFSKGDSVDASMGEIRQQELYNSARILGIDKANVMVLDYKDGMNETWHTEDIIQSLKENINRNKIPKIVLITFDELGVSSHPNHIALYHGARKYINLQTSISNGPSSLARNKQNLKQPRDPKEISPRLYVLKSLGFLEKYSFTILTNIEFLIDYVTNVIKTFATVNINVSFFTPANSTSSIKIYSDLNMLACSYAAMAYGHLSQMVWFRYGWLMLSRYLTFNQLLEIKSV</sequence>
<dbReference type="PANTHER" id="PTHR12993">
    <property type="entry name" value="N-ACETYLGLUCOSAMINYL-PHOSPHATIDYLINOSITOL DE-N-ACETYLASE-RELATED"/>
    <property type="match status" value="1"/>
</dbReference>
<dbReference type="HOGENOM" id="CLU_034979_0_0_1"/>
<dbReference type="AlphaFoldDB" id="A5DTI4"/>
<evidence type="ECO:0000256" key="1">
    <source>
        <dbReference type="ARBA" id="ARBA00006066"/>
    </source>
</evidence>
<dbReference type="VEuPathDB" id="FungiDB:LELG_00670"/>
<dbReference type="GO" id="GO:0016020">
    <property type="term" value="C:membrane"/>
    <property type="evidence" value="ECO:0007669"/>
    <property type="project" value="GOC"/>
</dbReference>
<dbReference type="GO" id="GO:0000225">
    <property type="term" value="F:N-acetylglucosaminylphosphatidylinositol deacetylase activity"/>
    <property type="evidence" value="ECO:0007669"/>
    <property type="project" value="UniProtKB-EC"/>
</dbReference>
<organism evidence="3 4">
    <name type="scientific">Lodderomyces elongisporus (strain ATCC 11503 / CBS 2605 / JCM 1781 / NBRC 1676 / NRRL YB-4239)</name>
    <name type="common">Yeast</name>
    <name type="synonym">Saccharomyces elongisporus</name>
    <dbReference type="NCBI Taxonomy" id="379508"/>
    <lineage>
        <taxon>Eukaryota</taxon>
        <taxon>Fungi</taxon>
        <taxon>Dikarya</taxon>
        <taxon>Ascomycota</taxon>
        <taxon>Saccharomycotina</taxon>
        <taxon>Pichiomycetes</taxon>
        <taxon>Debaryomycetaceae</taxon>
        <taxon>Candida/Lodderomyces clade</taxon>
        <taxon>Lodderomyces</taxon>
    </lineage>
</organism>
<dbReference type="InterPro" id="IPR003737">
    <property type="entry name" value="GlcNAc_PI_deacetylase-related"/>
</dbReference>
<dbReference type="eggNOG" id="KOG3332">
    <property type="taxonomic scope" value="Eukaryota"/>
</dbReference>
<protein>
    <recommendedName>
        <fullName evidence="2">N-acetylglucosaminylphosphatidylinositol deacetylase</fullName>
        <ecNumber evidence="2">3.5.1.89</ecNumber>
    </recommendedName>
</protein>
<evidence type="ECO:0000313" key="4">
    <source>
        <dbReference type="Proteomes" id="UP000001996"/>
    </source>
</evidence>
<dbReference type="GO" id="GO:0005783">
    <property type="term" value="C:endoplasmic reticulum"/>
    <property type="evidence" value="ECO:0007669"/>
    <property type="project" value="TreeGrafter"/>
</dbReference>
<name>A5DTI4_LODEL</name>
<dbReference type="Proteomes" id="UP000001996">
    <property type="component" value="Unassembled WGS sequence"/>
</dbReference>
<dbReference type="GeneID" id="5235459"/>
<comment type="similarity">
    <text evidence="1">Belongs to the PIGL family.</text>
</comment>
<dbReference type="Pfam" id="PF02585">
    <property type="entry name" value="PIG-L"/>
    <property type="match status" value="1"/>
</dbReference>
<dbReference type="OrthoDB" id="440160at2759"/>
<reference evidence="3 4" key="1">
    <citation type="journal article" date="2009" name="Nature">
        <title>Evolution of pathogenicity and sexual reproduction in eight Candida genomes.</title>
        <authorList>
            <person name="Butler G."/>
            <person name="Rasmussen M.D."/>
            <person name="Lin M.F."/>
            <person name="Santos M.A."/>
            <person name="Sakthikumar S."/>
            <person name="Munro C.A."/>
            <person name="Rheinbay E."/>
            <person name="Grabherr M."/>
            <person name="Forche A."/>
            <person name="Reedy J.L."/>
            <person name="Agrafioti I."/>
            <person name="Arnaud M.B."/>
            <person name="Bates S."/>
            <person name="Brown A.J."/>
            <person name="Brunke S."/>
            <person name="Costanzo M.C."/>
            <person name="Fitzpatrick D.A."/>
            <person name="de Groot P.W."/>
            <person name="Harris D."/>
            <person name="Hoyer L.L."/>
            <person name="Hube B."/>
            <person name="Klis F.M."/>
            <person name="Kodira C."/>
            <person name="Lennard N."/>
            <person name="Logue M.E."/>
            <person name="Martin R."/>
            <person name="Neiman A.M."/>
            <person name="Nikolaou E."/>
            <person name="Quail M.A."/>
            <person name="Quinn J."/>
            <person name="Santos M.C."/>
            <person name="Schmitzberger F.F."/>
            <person name="Sherlock G."/>
            <person name="Shah P."/>
            <person name="Silverstein K.A."/>
            <person name="Skrzypek M.S."/>
            <person name="Soll D."/>
            <person name="Staggs R."/>
            <person name="Stansfield I."/>
            <person name="Stumpf M.P."/>
            <person name="Sudbery P.E."/>
            <person name="Srikantha T."/>
            <person name="Zeng Q."/>
            <person name="Berman J."/>
            <person name="Berriman M."/>
            <person name="Heitman J."/>
            <person name="Gow N.A."/>
            <person name="Lorenz M.C."/>
            <person name="Birren B.W."/>
            <person name="Kellis M."/>
            <person name="Cuomo C.A."/>
        </authorList>
    </citation>
    <scope>NUCLEOTIDE SEQUENCE [LARGE SCALE GENOMIC DNA]</scope>
    <source>
        <strain evidence="4">ATCC 11503 / BCRC 21390 / CBS 2605 / JCM 1781 / NBRC 1676 / NRRL YB-4239</strain>
    </source>
</reference>
<dbReference type="SUPFAM" id="SSF102588">
    <property type="entry name" value="LmbE-like"/>
    <property type="match status" value="1"/>
</dbReference>
<dbReference type="PANTHER" id="PTHR12993:SF11">
    <property type="entry name" value="N-ACETYLGLUCOSAMINYL-PHOSPHATIDYLINOSITOL DE-N-ACETYLASE"/>
    <property type="match status" value="1"/>
</dbReference>
<dbReference type="Gene3D" id="3.40.50.10320">
    <property type="entry name" value="LmbE-like"/>
    <property type="match status" value="1"/>
</dbReference>
<gene>
    <name evidence="3" type="ORF">LELG_00670</name>
</gene>
<dbReference type="UniPathway" id="UPA00196"/>
<accession>A5DTI4</accession>
<keyword evidence="4" id="KW-1185">Reference proteome</keyword>
<dbReference type="EC" id="3.5.1.89" evidence="2"/>
<dbReference type="InterPro" id="IPR024078">
    <property type="entry name" value="LmbE-like_dom_sf"/>
</dbReference>
<dbReference type="KEGG" id="lel:PVL30_000645"/>
<dbReference type="EMBL" id="CH981524">
    <property type="protein sequence ID" value="EDK42492.1"/>
    <property type="molecule type" value="Genomic_DNA"/>
</dbReference>
<dbReference type="InParanoid" id="A5DTI4"/>
<evidence type="ECO:0000256" key="2">
    <source>
        <dbReference type="ARBA" id="ARBA00012176"/>
    </source>
</evidence>
<dbReference type="STRING" id="379508.A5DTI4"/>
<dbReference type="OMA" id="YVLESVN"/>
<proteinExistence type="inferred from homology"/>
<dbReference type="GO" id="GO:0006506">
    <property type="term" value="P:GPI anchor biosynthetic process"/>
    <property type="evidence" value="ECO:0007669"/>
    <property type="project" value="UniProtKB-UniPathway"/>
</dbReference>
<evidence type="ECO:0000313" key="3">
    <source>
        <dbReference type="EMBL" id="EDK42492.1"/>
    </source>
</evidence>